<protein>
    <submittedName>
        <fullName evidence="4">Outer membrane protein beta-barrel domain-containing protein</fullName>
    </submittedName>
</protein>
<dbReference type="Pfam" id="PF13505">
    <property type="entry name" value="OMP_b-brl"/>
    <property type="match status" value="1"/>
</dbReference>
<reference evidence="5" key="1">
    <citation type="submission" date="2016-10" db="EMBL/GenBank/DDBJ databases">
        <authorList>
            <person name="Varghese N."/>
            <person name="Submissions S."/>
        </authorList>
    </citation>
    <scope>NUCLEOTIDE SEQUENCE [LARGE SCALE GENOMIC DNA]</scope>
    <source>
        <strain evidence="5">CGMCC 1.6981</strain>
    </source>
</reference>
<feature type="domain" description="Outer membrane protein beta-barrel" evidence="3">
    <location>
        <begin position="20"/>
        <end position="188"/>
    </location>
</feature>
<evidence type="ECO:0000256" key="1">
    <source>
        <dbReference type="ARBA" id="ARBA00022729"/>
    </source>
</evidence>
<dbReference type="InterPro" id="IPR027385">
    <property type="entry name" value="Beta-barrel_OMP"/>
</dbReference>
<proteinExistence type="predicted"/>
<feature type="chain" id="PRO_5011544803" evidence="2">
    <location>
        <begin position="27"/>
        <end position="188"/>
    </location>
</feature>
<dbReference type="InterPro" id="IPR011250">
    <property type="entry name" value="OMP/PagP_B-barrel"/>
</dbReference>
<evidence type="ECO:0000259" key="3">
    <source>
        <dbReference type="Pfam" id="PF13505"/>
    </source>
</evidence>
<evidence type="ECO:0000313" key="4">
    <source>
        <dbReference type="EMBL" id="SFU52929.1"/>
    </source>
</evidence>
<name>A0A1I7GWX2_9GAMM</name>
<dbReference type="STRING" id="463301.SAMN04487955_103307"/>
<evidence type="ECO:0000256" key="2">
    <source>
        <dbReference type="SAM" id="SignalP"/>
    </source>
</evidence>
<evidence type="ECO:0000313" key="5">
    <source>
        <dbReference type="Proteomes" id="UP000198693"/>
    </source>
</evidence>
<gene>
    <name evidence="4" type="ORF">SAMN04487955_103307</name>
</gene>
<keyword evidence="5" id="KW-1185">Reference proteome</keyword>
<sequence length="188" mass="19581">MASQMMEMRQALKPLMLAGVATVLLAGAGSAAATGTTGLYLGGGVGQMEGEGSFDDKADHWKLVGGYNFGWLPFLDLGAELAYGSGDGLDGEVNGRSATLEVESFQAMGVAGMSFGPLGVYAKAGMSDWDAEQQGRGVNEDFSGTDPIYGLGARLQLLGLTGRLELERLDTDDVGDLDMFTAGVVYTF</sequence>
<keyword evidence="1 2" id="KW-0732">Signal</keyword>
<organism evidence="4 5">
    <name type="scientific">Halomonas korlensis</name>
    <dbReference type="NCBI Taxonomy" id="463301"/>
    <lineage>
        <taxon>Bacteria</taxon>
        <taxon>Pseudomonadati</taxon>
        <taxon>Pseudomonadota</taxon>
        <taxon>Gammaproteobacteria</taxon>
        <taxon>Oceanospirillales</taxon>
        <taxon>Halomonadaceae</taxon>
        <taxon>Halomonas</taxon>
    </lineage>
</organism>
<dbReference type="Proteomes" id="UP000198693">
    <property type="component" value="Unassembled WGS sequence"/>
</dbReference>
<dbReference type="EMBL" id="FPBP01000003">
    <property type="protein sequence ID" value="SFU52929.1"/>
    <property type="molecule type" value="Genomic_DNA"/>
</dbReference>
<dbReference type="RefSeq" id="WP_245784186.1">
    <property type="nucleotide sequence ID" value="NZ_FPBP01000003.1"/>
</dbReference>
<accession>A0A1I7GWX2</accession>
<dbReference type="SUPFAM" id="SSF56925">
    <property type="entry name" value="OMPA-like"/>
    <property type="match status" value="1"/>
</dbReference>
<dbReference type="AlphaFoldDB" id="A0A1I7GWX2"/>
<feature type="signal peptide" evidence="2">
    <location>
        <begin position="1"/>
        <end position="26"/>
    </location>
</feature>
<dbReference type="Gene3D" id="2.40.160.20">
    <property type="match status" value="1"/>
</dbReference>